<evidence type="ECO:0000313" key="3">
    <source>
        <dbReference type="Proteomes" id="UP000030745"/>
    </source>
</evidence>
<dbReference type="Gene3D" id="1.20.1170.10">
    <property type="match status" value="1"/>
</dbReference>
<dbReference type="RefSeq" id="XP_012198607.1">
    <property type="nucleotide sequence ID" value="XM_012343217.1"/>
</dbReference>
<evidence type="ECO:0000256" key="1">
    <source>
        <dbReference type="SAM" id="Phobius"/>
    </source>
</evidence>
<protein>
    <submittedName>
        <fullName evidence="2">Uncharacterized protein</fullName>
    </submittedName>
</protein>
<keyword evidence="3" id="KW-1185">Reference proteome</keyword>
<evidence type="ECO:0000313" key="2">
    <source>
        <dbReference type="EMBL" id="KDO30915.1"/>
    </source>
</evidence>
<proteinExistence type="predicted"/>
<accession>A0A067CNU0</accession>
<organism evidence="2 3">
    <name type="scientific">Saprolegnia parasitica (strain CBS 223.65)</name>
    <dbReference type="NCBI Taxonomy" id="695850"/>
    <lineage>
        <taxon>Eukaryota</taxon>
        <taxon>Sar</taxon>
        <taxon>Stramenopiles</taxon>
        <taxon>Oomycota</taxon>
        <taxon>Saprolegniomycetes</taxon>
        <taxon>Saprolegniales</taxon>
        <taxon>Saprolegniaceae</taxon>
        <taxon>Saprolegnia</taxon>
    </lineage>
</organism>
<keyword evidence="1" id="KW-0812">Transmembrane</keyword>
<dbReference type="Proteomes" id="UP000030745">
    <property type="component" value="Unassembled WGS sequence"/>
</dbReference>
<dbReference type="KEGG" id="spar:SPRG_04818"/>
<dbReference type="GeneID" id="24127242"/>
<name>A0A067CNU0_SAPPC</name>
<dbReference type="EMBL" id="KK583200">
    <property type="protein sequence ID" value="KDO30915.1"/>
    <property type="molecule type" value="Genomic_DNA"/>
</dbReference>
<dbReference type="GO" id="GO:0044179">
    <property type="term" value="P:hemolysis in another organism"/>
    <property type="evidence" value="ECO:0007669"/>
    <property type="project" value="InterPro"/>
</dbReference>
<dbReference type="VEuPathDB" id="FungiDB:SPRG_04818"/>
<dbReference type="Pfam" id="PF06109">
    <property type="entry name" value="HlyE"/>
    <property type="match status" value="1"/>
</dbReference>
<dbReference type="SUPFAM" id="SSF58100">
    <property type="entry name" value="Bacterial hemolysins"/>
    <property type="match status" value="1"/>
</dbReference>
<dbReference type="AlphaFoldDB" id="A0A067CNU0"/>
<keyword evidence="1" id="KW-0472">Membrane</keyword>
<dbReference type="STRING" id="695850.A0A067CNU0"/>
<sequence length="294" mass="32344">MDRDQQEEKSIKIAHQIDGWMQCLHTDFSVHTTLAGLAKFDSDFSPQASALLKIVIESIFNTAHKHKEAIDIVNDWAKRVVDNLTMYAHLRQHNVPDAVCQPCLCVLDEVKVLGEAVTKLDASLRHVACAAGNMTMLVAQVTNDFKSSSTYYEQTYSKAVKAGRMNTVTDGLHGGAFLGAIAGPFGVVVGFIVAAVQTSRQEAQQLRKLRTSFDAKLAEIADQVKDISARVASTQRILTAARSALERDQVLVYDLNSKRQVAQVRSSLQSSGLSTAHYEALIAKCNKFIELHTR</sequence>
<dbReference type="InterPro" id="IPR027018">
    <property type="entry name" value="Hemolysin_E"/>
</dbReference>
<keyword evidence="1" id="KW-1133">Transmembrane helix</keyword>
<gene>
    <name evidence="2" type="ORF">SPRG_04818</name>
</gene>
<feature type="transmembrane region" description="Helical" evidence="1">
    <location>
        <begin position="174"/>
        <end position="196"/>
    </location>
</feature>
<reference evidence="2 3" key="1">
    <citation type="journal article" date="2013" name="PLoS Genet.">
        <title>Distinctive expansion of potential virulence genes in the genome of the oomycete fish pathogen Saprolegnia parasitica.</title>
        <authorList>
            <person name="Jiang R.H."/>
            <person name="de Bruijn I."/>
            <person name="Haas B.J."/>
            <person name="Belmonte R."/>
            <person name="Lobach L."/>
            <person name="Christie J."/>
            <person name="van den Ackerveken G."/>
            <person name="Bottin A."/>
            <person name="Bulone V."/>
            <person name="Diaz-Moreno S.M."/>
            <person name="Dumas B."/>
            <person name="Fan L."/>
            <person name="Gaulin E."/>
            <person name="Govers F."/>
            <person name="Grenville-Briggs L.J."/>
            <person name="Horner N.R."/>
            <person name="Levin J.Z."/>
            <person name="Mammella M."/>
            <person name="Meijer H.J."/>
            <person name="Morris P."/>
            <person name="Nusbaum C."/>
            <person name="Oome S."/>
            <person name="Phillips A.J."/>
            <person name="van Rooyen D."/>
            <person name="Rzeszutek E."/>
            <person name="Saraiva M."/>
            <person name="Secombes C.J."/>
            <person name="Seidl M.F."/>
            <person name="Snel B."/>
            <person name="Stassen J.H."/>
            <person name="Sykes S."/>
            <person name="Tripathy S."/>
            <person name="van den Berg H."/>
            <person name="Vega-Arreguin J.C."/>
            <person name="Wawra S."/>
            <person name="Young S.K."/>
            <person name="Zeng Q."/>
            <person name="Dieguez-Uribeondo J."/>
            <person name="Russ C."/>
            <person name="Tyler B.M."/>
            <person name="van West P."/>
        </authorList>
    </citation>
    <scope>NUCLEOTIDE SEQUENCE [LARGE SCALE GENOMIC DNA]</scope>
    <source>
        <strain evidence="2 3">CBS 223.65</strain>
    </source>
</reference>